<comment type="caution">
    <text evidence="1">The sequence shown here is derived from an EMBL/GenBank/DDBJ whole genome shotgun (WGS) entry which is preliminary data.</text>
</comment>
<dbReference type="EMBL" id="JANAVB010012599">
    <property type="protein sequence ID" value="KAJ6836001.1"/>
    <property type="molecule type" value="Genomic_DNA"/>
</dbReference>
<reference evidence="1" key="2">
    <citation type="submission" date="2023-04" db="EMBL/GenBank/DDBJ databases">
        <authorList>
            <person name="Bruccoleri R.E."/>
            <person name="Oakeley E.J."/>
            <person name="Faust A.-M."/>
            <person name="Dessus-Babus S."/>
            <person name="Altorfer M."/>
            <person name="Burckhardt D."/>
            <person name="Oertli M."/>
            <person name="Naumann U."/>
            <person name="Petersen F."/>
            <person name="Wong J."/>
        </authorList>
    </citation>
    <scope>NUCLEOTIDE SEQUENCE</scope>
    <source>
        <strain evidence="1">GSM-AAB239-AS_SAM_17_03QT</strain>
        <tissue evidence="1">Leaf</tissue>
    </source>
</reference>
<organism evidence="1 2">
    <name type="scientific">Iris pallida</name>
    <name type="common">Sweet iris</name>
    <dbReference type="NCBI Taxonomy" id="29817"/>
    <lineage>
        <taxon>Eukaryota</taxon>
        <taxon>Viridiplantae</taxon>
        <taxon>Streptophyta</taxon>
        <taxon>Embryophyta</taxon>
        <taxon>Tracheophyta</taxon>
        <taxon>Spermatophyta</taxon>
        <taxon>Magnoliopsida</taxon>
        <taxon>Liliopsida</taxon>
        <taxon>Asparagales</taxon>
        <taxon>Iridaceae</taxon>
        <taxon>Iridoideae</taxon>
        <taxon>Irideae</taxon>
        <taxon>Iris</taxon>
    </lineage>
</organism>
<dbReference type="AlphaFoldDB" id="A0AAX6H624"/>
<name>A0AAX6H624_IRIPA</name>
<sequence>MAAPDGECCSVLARWSDGDTRRVQICAPGTRSGRAMIEERCWLGEAPVVLRGGWLGFADDDVRLDSNSRWLRRLWCTGRGQCPIWGHDDAPRW</sequence>
<keyword evidence="2" id="KW-1185">Reference proteome</keyword>
<proteinExistence type="predicted"/>
<dbReference type="Proteomes" id="UP001140949">
    <property type="component" value="Unassembled WGS sequence"/>
</dbReference>
<protein>
    <submittedName>
        <fullName evidence="1">Uncharacterized protein</fullName>
    </submittedName>
</protein>
<accession>A0AAX6H624</accession>
<gene>
    <name evidence="1" type="ORF">M6B38_329265</name>
</gene>
<evidence type="ECO:0000313" key="2">
    <source>
        <dbReference type="Proteomes" id="UP001140949"/>
    </source>
</evidence>
<evidence type="ECO:0000313" key="1">
    <source>
        <dbReference type="EMBL" id="KAJ6836001.1"/>
    </source>
</evidence>
<reference evidence="1" key="1">
    <citation type="journal article" date="2023" name="GigaByte">
        <title>Genome assembly of the bearded iris, Iris pallida Lam.</title>
        <authorList>
            <person name="Bruccoleri R.E."/>
            <person name="Oakeley E.J."/>
            <person name="Faust A.M.E."/>
            <person name="Altorfer M."/>
            <person name="Dessus-Babus S."/>
            <person name="Burckhardt D."/>
            <person name="Oertli M."/>
            <person name="Naumann U."/>
            <person name="Petersen F."/>
            <person name="Wong J."/>
        </authorList>
    </citation>
    <scope>NUCLEOTIDE SEQUENCE</scope>
    <source>
        <strain evidence="1">GSM-AAB239-AS_SAM_17_03QT</strain>
    </source>
</reference>